<dbReference type="NCBIfam" id="TIGR02898">
    <property type="entry name" value="spore_YhcN_YlaJ"/>
    <property type="match status" value="1"/>
</dbReference>
<dbReference type="InterPro" id="IPR014247">
    <property type="entry name" value="Spore_lipoprot_YhcN/YlaJ"/>
</dbReference>
<keyword evidence="2" id="KW-0732">Signal</keyword>
<dbReference type="STRING" id="240303.SAMN05421677_11152"/>
<reference evidence="4" key="1">
    <citation type="submission" date="2016-10" db="EMBL/GenBank/DDBJ databases">
        <authorList>
            <person name="Varghese N."/>
            <person name="Submissions S."/>
        </authorList>
    </citation>
    <scope>NUCLEOTIDE SEQUENCE [LARGE SCALE GENOMIC DNA]</scope>
    <source>
        <strain evidence="4">CGMCC 1.3703</strain>
    </source>
</reference>
<dbReference type="GO" id="GO:0030435">
    <property type="term" value="P:sporulation resulting in formation of a cellular spore"/>
    <property type="evidence" value="ECO:0007669"/>
    <property type="project" value="InterPro"/>
</dbReference>
<dbReference type="Proteomes" id="UP000198860">
    <property type="component" value="Unassembled WGS sequence"/>
</dbReference>
<evidence type="ECO:0000313" key="3">
    <source>
        <dbReference type="EMBL" id="SDP05790.1"/>
    </source>
</evidence>
<dbReference type="Pfam" id="PF09580">
    <property type="entry name" value="Spore_YhcN_YlaJ"/>
    <property type="match status" value="1"/>
</dbReference>
<dbReference type="EMBL" id="FNIZ01000011">
    <property type="protein sequence ID" value="SDP05790.1"/>
    <property type="molecule type" value="Genomic_DNA"/>
</dbReference>
<evidence type="ECO:0000313" key="4">
    <source>
        <dbReference type="Proteomes" id="UP000198860"/>
    </source>
</evidence>
<feature type="region of interest" description="Disordered" evidence="1">
    <location>
        <begin position="155"/>
        <end position="196"/>
    </location>
</feature>
<proteinExistence type="predicted"/>
<gene>
    <name evidence="3" type="ORF">SAMN05421677_11152</name>
</gene>
<keyword evidence="3" id="KW-0449">Lipoprotein</keyword>
<accession>A0A1H0PLY5</accession>
<dbReference type="InterPro" id="IPR019076">
    <property type="entry name" value="Spore_lipoprot_YhcN/YlaJ-like"/>
</dbReference>
<evidence type="ECO:0000256" key="2">
    <source>
        <dbReference type="SAM" id="SignalP"/>
    </source>
</evidence>
<feature type="compositionally biased region" description="Basic and acidic residues" evidence="1">
    <location>
        <begin position="177"/>
        <end position="196"/>
    </location>
</feature>
<dbReference type="PROSITE" id="PS51257">
    <property type="entry name" value="PROKAR_LIPOPROTEIN"/>
    <property type="match status" value="1"/>
</dbReference>
<dbReference type="AlphaFoldDB" id="A0A1H0PLY5"/>
<feature type="chain" id="PRO_5038729747" evidence="2">
    <location>
        <begin position="25"/>
        <end position="196"/>
    </location>
</feature>
<keyword evidence="4" id="KW-1185">Reference proteome</keyword>
<organism evidence="3 4">
    <name type="scientific">Halobacillus aidingensis</name>
    <dbReference type="NCBI Taxonomy" id="240303"/>
    <lineage>
        <taxon>Bacteria</taxon>
        <taxon>Bacillati</taxon>
        <taxon>Bacillota</taxon>
        <taxon>Bacilli</taxon>
        <taxon>Bacillales</taxon>
        <taxon>Bacillaceae</taxon>
        <taxon>Halobacillus</taxon>
    </lineage>
</organism>
<name>A0A1H0PLY5_HALAD</name>
<evidence type="ECO:0000256" key="1">
    <source>
        <dbReference type="SAM" id="MobiDB-lite"/>
    </source>
</evidence>
<feature type="signal peptide" evidence="2">
    <location>
        <begin position="1"/>
        <end position="24"/>
    </location>
</feature>
<sequence length="196" mass="21610">MVIPLKKLIWLAALLTLVACQQNGGEESLLQERQNDPELKYVTDSDPVEKKNMTSQQAARHLAKLAVQVPDVHDATALVLGNYVVVGIDVDKDLDRSRVGVIKYSVAEALKHDPYGKQAAVIADADGVERLRSLGQKMAEGHPVEAVTDELSQIVSRYMPSGSVEEKPQSNSNQDSVPEKDQKKLEQIEKEQSKQN</sequence>
<protein>
    <submittedName>
        <fullName evidence="3">Sporulation lipoprotein, YhcN/YlaJ family</fullName>
    </submittedName>
</protein>